<name>A0A292Q5K0_9PEZI</name>
<evidence type="ECO:0000313" key="6">
    <source>
        <dbReference type="EMBL" id="CUS14245.1"/>
    </source>
</evidence>
<feature type="compositionally biased region" description="Basic residues" evidence="5">
    <location>
        <begin position="895"/>
        <end position="922"/>
    </location>
</feature>
<dbReference type="Gene3D" id="3.30.470.160">
    <property type="entry name" value="Inositol polyphosphate kinase"/>
    <property type="match status" value="1"/>
</dbReference>
<feature type="region of interest" description="Disordered" evidence="5">
    <location>
        <begin position="569"/>
        <end position="627"/>
    </location>
</feature>
<feature type="region of interest" description="Disordered" evidence="5">
    <location>
        <begin position="206"/>
        <end position="557"/>
    </location>
</feature>
<dbReference type="InterPro" id="IPR038286">
    <property type="entry name" value="IPK_sf"/>
</dbReference>
<dbReference type="PANTHER" id="PTHR12400:SF21">
    <property type="entry name" value="KINASE"/>
    <property type="match status" value="1"/>
</dbReference>
<comment type="similarity">
    <text evidence="1 4">Belongs to the inositol phosphokinase (IPK) family.</text>
</comment>
<reference evidence="6" key="1">
    <citation type="submission" date="2015-10" db="EMBL/GenBank/DDBJ databases">
        <authorList>
            <person name="Regsiter A."/>
            <person name="william w."/>
        </authorList>
    </citation>
    <scope>NUCLEOTIDE SEQUENCE</scope>
    <source>
        <strain evidence="6">Montdore</strain>
    </source>
</reference>
<evidence type="ECO:0000256" key="5">
    <source>
        <dbReference type="SAM" id="MobiDB-lite"/>
    </source>
</evidence>
<feature type="compositionally biased region" description="Basic and acidic residues" evidence="5">
    <location>
        <begin position="270"/>
        <end position="315"/>
    </location>
</feature>
<feature type="compositionally biased region" description="Low complexity" evidence="5">
    <location>
        <begin position="52"/>
        <end position="80"/>
    </location>
</feature>
<keyword evidence="7" id="KW-1185">Reference proteome</keyword>
<dbReference type="GO" id="GO:0005737">
    <property type="term" value="C:cytoplasm"/>
    <property type="evidence" value="ECO:0007669"/>
    <property type="project" value="TreeGrafter"/>
</dbReference>
<feature type="compositionally biased region" description="Basic and acidic residues" evidence="5">
    <location>
        <begin position="520"/>
        <end position="538"/>
    </location>
</feature>
<feature type="compositionally biased region" description="Low complexity" evidence="5">
    <location>
        <begin position="576"/>
        <end position="588"/>
    </location>
</feature>
<evidence type="ECO:0000256" key="3">
    <source>
        <dbReference type="ARBA" id="ARBA00022777"/>
    </source>
</evidence>
<dbReference type="SUPFAM" id="SSF56104">
    <property type="entry name" value="SAICAR synthase-like"/>
    <property type="match status" value="1"/>
</dbReference>
<dbReference type="GO" id="GO:0000824">
    <property type="term" value="F:inositol-1,4,5,6-tetrakisphosphate 3-kinase activity"/>
    <property type="evidence" value="ECO:0007669"/>
    <property type="project" value="TreeGrafter"/>
</dbReference>
<feature type="compositionally biased region" description="Acidic residues" evidence="5">
    <location>
        <begin position="465"/>
        <end position="477"/>
    </location>
</feature>
<dbReference type="GO" id="GO:0046854">
    <property type="term" value="P:phosphatidylinositol phosphate biosynthetic process"/>
    <property type="evidence" value="ECO:0007669"/>
    <property type="project" value="TreeGrafter"/>
</dbReference>
<dbReference type="EC" id="2.7.-.-" evidence="4"/>
<feature type="compositionally biased region" description="Basic and acidic residues" evidence="5">
    <location>
        <begin position="1338"/>
        <end position="1354"/>
    </location>
</feature>
<evidence type="ECO:0000313" key="7">
    <source>
        <dbReference type="Proteomes" id="UP001412239"/>
    </source>
</evidence>
<evidence type="ECO:0000256" key="2">
    <source>
        <dbReference type="ARBA" id="ARBA00022679"/>
    </source>
</evidence>
<feature type="region of interest" description="Disordered" evidence="5">
    <location>
        <begin position="157"/>
        <end position="191"/>
    </location>
</feature>
<feature type="compositionally biased region" description="Low complexity" evidence="5">
    <location>
        <begin position="811"/>
        <end position="821"/>
    </location>
</feature>
<evidence type="ECO:0000256" key="4">
    <source>
        <dbReference type="RuleBase" id="RU363090"/>
    </source>
</evidence>
<keyword evidence="2 4" id="KW-0808">Transferase</keyword>
<feature type="region of interest" description="Disordered" evidence="5">
    <location>
        <begin position="31"/>
        <end position="100"/>
    </location>
</feature>
<feature type="compositionally biased region" description="Low complexity" evidence="5">
    <location>
        <begin position="414"/>
        <end position="428"/>
    </location>
</feature>
<feature type="region of interest" description="Disordered" evidence="5">
    <location>
        <begin position="811"/>
        <end position="872"/>
    </location>
</feature>
<feature type="region of interest" description="Disordered" evidence="5">
    <location>
        <begin position="1"/>
        <end position="20"/>
    </location>
</feature>
<feature type="region of interest" description="Disordered" evidence="5">
    <location>
        <begin position="886"/>
        <end position="1039"/>
    </location>
</feature>
<accession>A0A292Q5K0</accession>
<feature type="compositionally biased region" description="Polar residues" evidence="5">
    <location>
        <begin position="322"/>
        <end position="354"/>
    </location>
</feature>
<dbReference type="GO" id="GO:0032958">
    <property type="term" value="P:inositol phosphate biosynthetic process"/>
    <property type="evidence" value="ECO:0007669"/>
    <property type="project" value="InterPro"/>
</dbReference>
<protein>
    <recommendedName>
        <fullName evidence="4">Kinase</fullName>
        <ecNumber evidence="4">2.7.-.-</ecNumber>
    </recommendedName>
</protein>
<feature type="compositionally biased region" description="Polar residues" evidence="5">
    <location>
        <begin position="849"/>
        <end position="862"/>
    </location>
</feature>
<sequence length="1369" mass="150473">MPVPFHDPIPLKDSPLAPSGLVRSRTFPILTSSPFTADSGEEHKTISSHFDTPSSSDDTLSASQTSTSSTTLSSSASSPSLFVENTGIGPSEPIYGNSYDEADLSRPPFRYWRPQSTSFPLEAKFTLGGGTRPDTGIAESHKDGYVFSCRGKEKNSHITLPPYISPADSPTERPSTPLTGTPFSKFTGGDGSDAILRAQLGLDSPINFDEKPATSVTRRGARSDVDREATFPIQNSPIREDEDDVGRSIAAVMASESNSRSRKATQRLGLFRENEQAIEERGREKLRREEKEKEKERERQEKQRAKEKERKERLKGNGRMVSVTQLGKTMEENNTPPLDPSSNVPSVKSTKDAYSQSSSDELSSKVSDKSSIPASYSGPVCGAVDGNGPSGTQSTTDSGLDSALKSISLTNGDSSSVCVGSKNSSPSSITTVVPESCNEFPFPGCRDLSIEIPNDFEPIERPDHPEDDDDEEEESDKDEISSALYIPHPAPSRTTDSSIGHKAGPVKGQYSNSVSQRPLIETDKQKDDDIRHKDREEGPEFDLSIQSGDDEYIYQGRRQSVVAEDDYKGYHSNTEGYSSAASGFSDFSDSYDELSNGENDRSGSGYRTALSEAEDTTPTATPIARRPHIKYDQALGNRKQHASSAPQKAVPQVPLGAVELKPYNHQVGGHTALFRFSRRAVCKSLSNKENEFYEAVEKRHPQLLGFLPKYIGVLNVTFRKAPKKRKSIKREAVTSSLEINGLAAENEASARNGKNGADPRPIETEFTKAPNVVYNSEAASGGAPFPLPQVVFENNRHIIPENLFRFSASAPSYSSNPAYSGSDKEGPSPGPTQGKGQENAVAAPDTLEANATDNGNETNQGETHPKKSIWGATSVNRKLQEQVLREVFGSPPIPRGHHYTRSHSRPRHYNCNHSHGHRHHHGSPLSPDGRGCRSSFRRSSTDLGPSHRHQAFPEDRKITSVRNEGERRHASSTDLRALSKSSDASGNAGSCLSRSPTTTEGRRAVFSRRRSSGNICKRADKPEPLSPPVRDSAVEDEGYRGDREDEVFKMDEDEGTPAGKKTWATRCLSRRAPTPPPVCFTAPENTSQTQQPHPTPLPLALRTESLDPVAINEAPDIPIPKEVPQQPIERVEHFLLLEDLTAGMKRPCVLDLKMGTRQYGVEASKKKKQSQANKCAVTTSRDLGVRLCGMQVWNMKEQTYLFQDKYFGRDLKAGREFQSALTRFLYDGQTNSSILRHIPTILEKLRALEAMIRGLPGYRFYASSLLMIYDGMDHDRNIDLKIVDFANCVTAEDPLPKVTTCPPKDREGVDRGYLRGLRTLQKYIQSIWREAKGEGWVERGEEGGHGGGHQRDDIGPDWDTIGDLGEVST</sequence>
<keyword evidence="3 4" id="KW-0418">Kinase</keyword>
<dbReference type="EMBL" id="LN890960">
    <property type="protein sequence ID" value="CUS14245.1"/>
    <property type="molecule type" value="Genomic_DNA"/>
</dbReference>
<evidence type="ECO:0000256" key="1">
    <source>
        <dbReference type="ARBA" id="ARBA00007374"/>
    </source>
</evidence>
<dbReference type="Proteomes" id="UP001412239">
    <property type="component" value="Unassembled WGS sequence"/>
</dbReference>
<feature type="compositionally biased region" description="Basic and acidic residues" evidence="5">
    <location>
        <begin position="951"/>
        <end position="971"/>
    </location>
</feature>
<proteinExistence type="inferred from homology"/>
<gene>
    <name evidence="6" type="ORF">GSTUAT00001535001</name>
</gene>
<dbReference type="GO" id="GO:0005634">
    <property type="term" value="C:nucleus"/>
    <property type="evidence" value="ECO:0007669"/>
    <property type="project" value="TreeGrafter"/>
</dbReference>
<dbReference type="GO" id="GO:0008440">
    <property type="term" value="F:inositol-1,4,5-trisphosphate 3-kinase activity"/>
    <property type="evidence" value="ECO:0007669"/>
    <property type="project" value="TreeGrafter"/>
</dbReference>
<feature type="compositionally biased region" description="Polar residues" evidence="5">
    <location>
        <begin position="172"/>
        <end position="184"/>
    </location>
</feature>
<feature type="compositionally biased region" description="Polar residues" evidence="5">
    <location>
        <begin position="979"/>
        <end position="999"/>
    </location>
</feature>
<dbReference type="Pfam" id="PF03770">
    <property type="entry name" value="IPK"/>
    <property type="match status" value="1"/>
</dbReference>
<dbReference type="InterPro" id="IPR005522">
    <property type="entry name" value="IPK"/>
</dbReference>
<dbReference type="PANTHER" id="PTHR12400">
    <property type="entry name" value="INOSITOL POLYPHOSPHATE KINASE"/>
    <property type="match status" value="1"/>
</dbReference>
<feature type="region of interest" description="Disordered" evidence="5">
    <location>
        <begin position="1338"/>
        <end position="1369"/>
    </location>
</feature>
<organism evidence="6 7">
    <name type="scientific">Tuber aestivum</name>
    <name type="common">summer truffle</name>
    <dbReference type="NCBI Taxonomy" id="59557"/>
    <lineage>
        <taxon>Eukaryota</taxon>
        <taxon>Fungi</taxon>
        <taxon>Dikarya</taxon>
        <taxon>Ascomycota</taxon>
        <taxon>Pezizomycotina</taxon>
        <taxon>Pezizomycetes</taxon>
        <taxon>Pezizales</taxon>
        <taxon>Tuberaceae</taxon>
        <taxon>Tuber</taxon>
    </lineage>
</organism>
<feature type="compositionally biased region" description="Polar residues" evidence="5">
    <location>
        <begin position="390"/>
        <end position="413"/>
    </location>
</feature>